<dbReference type="Gene3D" id="3.40.50.720">
    <property type="entry name" value="NAD(P)-binding Rossmann-like Domain"/>
    <property type="match status" value="1"/>
</dbReference>
<sequence>MNQTLERPAPHASVPVFADLRGKTALVTGGSRGLGAATALALARSGVRVAVNGRDRTALAASVGALRDAGGEAEAFVADCSELSQVEALRDAVLARFGAPDFVLAFAGGGSGRPMPVHEIDERDWRSSLDHNLTATFFVAKCFLPGMLARGSGALLTMASAGARVVAGAPAGYAAAKAGVIALTRQLAHELGPRGLRANCLSPSAVLTERTRDHLSQERQAQMLRAFPLGRLGEPADVAAASLFLLSDASAWITGQVLDVAGGRVML</sequence>
<dbReference type="PANTHER" id="PTHR42760">
    <property type="entry name" value="SHORT-CHAIN DEHYDROGENASES/REDUCTASES FAMILY MEMBER"/>
    <property type="match status" value="1"/>
</dbReference>
<name>A0AAU9ARE6_LYSEN</name>
<dbReference type="SUPFAM" id="SSF51735">
    <property type="entry name" value="NAD(P)-binding Rossmann-fold domains"/>
    <property type="match status" value="1"/>
</dbReference>
<protein>
    <submittedName>
        <fullName evidence="2">Short-chain dehydrogenase/reductase</fullName>
    </submittedName>
</protein>
<dbReference type="EMBL" id="AP014940">
    <property type="protein sequence ID" value="BAV99784.1"/>
    <property type="molecule type" value="Genomic_DNA"/>
</dbReference>
<dbReference type="Pfam" id="PF13561">
    <property type="entry name" value="adh_short_C2"/>
    <property type="match status" value="1"/>
</dbReference>
<dbReference type="GeneID" id="83066088"/>
<dbReference type="FunFam" id="3.40.50.720:FF:000084">
    <property type="entry name" value="Short-chain dehydrogenase reductase"/>
    <property type="match status" value="1"/>
</dbReference>
<dbReference type="KEGG" id="lem:LEN_4297"/>
<proteinExistence type="inferred from homology"/>
<evidence type="ECO:0000313" key="2">
    <source>
        <dbReference type="EMBL" id="BAV99784.1"/>
    </source>
</evidence>
<dbReference type="RefSeq" id="WP_096380926.1">
    <property type="nucleotide sequence ID" value="NZ_AP014940.1"/>
</dbReference>
<dbReference type="Proteomes" id="UP000218824">
    <property type="component" value="Chromosome"/>
</dbReference>
<dbReference type="GO" id="GO:0030497">
    <property type="term" value="P:fatty acid elongation"/>
    <property type="evidence" value="ECO:0007669"/>
    <property type="project" value="TreeGrafter"/>
</dbReference>
<accession>A0AAU9ARE6</accession>
<dbReference type="AlphaFoldDB" id="A0AAU9ARE6"/>
<comment type="similarity">
    <text evidence="1">Belongs to the short-chain dehydrogenases/reductases (SDR) family.</text>
</comment>
<evidence type="ECO:0000256" key="1">
    <source>
        <dbReference type="ARBA" id="ARBA00006484"/>
    </source>
</evidence>
<organism evidence="2 3">
    <name type="scientific">Lysobacter enzymogenes</name>
    <dbReference type="NCBI Taxonomy" id="69"/>
    <lineage>
        <taxon>Bacteria</taxon>
        <taxon>Pseudomonadati</taxon>
        <taxon>Pseudomonadota</taxon>
        <taxon>Gammaproteobacteria</taxon>
        <taxon>Lysobacterales</taxon>
        <taxon>Lysobacteraceae</taxon>
        <taxon>Lysobacter</taxon>
    </lineage>
</organism>
<dbReference type="CDD" id="cd05233">
    <property type="entry name" value="SDR_c"/>
    <property type="match status" value="1"/>
</dbReference>
<dbReference type="PRINTS" id="PR00081">
    <property type="entry name" value="GDHRDH"/>
</dbReference>
<dbReference type="InterPro" id="IPR036291">
    <property type="entry name" value="NAD(P)-bd_dom_sf"/>
</dbReference>
<reference evidence="2 3" key="1">
    <citation type="journal article" date="2017" name="DNA Res.">
        <title>Complete genome sequence and expression profile of the commercial lytic enzyme producer Lysobacter enzymogenes M497-1.</title>
        <authorList>
            <person name="Takami H."/>
            <person name="Toyoda A."/>
            <person name="Uchiyama I."/>
            <person name="Itoh T."/>
            <person name="Takaki Y."/>
            <person name="Arai W."/>
            <person name="Nishi S."/>
            <person name="Kawai M."/>
            <person name="Shinya K."/>
            <person name="Ikeda H."/>
        </authorList>
    </citation>
    <scope>NUCLEOTIDE SEQUENCE [LARGE SCALE GENOMIC DNA]</scope>
    <source>
        <strain evidence="2 3">M497-1</strain>
    </source>
</reference>
<evidence type="ECO:0000313" key="3">
    <source>
        <dbReference type="Proteomes" id="UP000218824"/>
    </source>
</evidence>
<dbReference type="GO" id="GO:0016616">
    <property type="term" value="F:oxidoreductase activity, acting on the CH-OH group of donors, NAD or NADP as acceptor"/>
    <property type="evidence" value="ECO:0007669"/>
    <property type="project" value="TreeGrafter"/>
</dbReference>
<dbReference type="PANTHER" id="PTHR42760:SF40">
    <property type="entry name" value="3-OXOACYL-[ACYL-CARRIER-PROTEIN] REDUCTASE, CHLOROPLASTIC"/>
    <property type="match status" value="1"/>
</dbReference>
<gene>
    <name evidence="2" type="ORF">LEN_4297</name>
</gene>
<dbReference type="InterPro" id="IPR002347">
    <property type="entry name" value="SDR_fam"/>
</dbReference>